<gene>
    <name evidence="1" type="ORF">JR316_010867</name>
</gene>
<dbReference type="AlphaFoldDB" id="A0A8H8CG64"/>
<sequence>MTPPSPPLKVAGRSSFSIANSLGTQIRDELGGLAQNRLRPYGLIWAWFKAQPSNIDLGNIRAANRFFQVVDRSTNLAADQFTPCRHTALYLSDIWLCCMRIELFLGEWGLTPRPVRLCAAPSYVHDIASDAIPPCSNRHNGQPQKTISELSRTGSILCPTRVPWKGFAASACQPLVRFRDNTMEEMRLSRKDSAFACLRRDGSGRLSLSLFQCAKGQEHPRYVGK</sequence>
<organism evidence="1">
    <name type="scientific">Psilocybe cubensis</name>
    <name type="common">Psychedelic mushroom</name>
    <name type="synonym">Stropharia cubensis</name>
    <dbReference type="NCBI Taxonomy" id="181762"/>
    <lineage>
        <taxon>Eukaryota</taxon>
        <taxon>Fungi</taxon>
        <taxon>Dikarya</taxon>
        <taxon>Basidiomycota</taxon>
        <taxon>Agaricomycotina</taxon>
        <taxon>Agaricomycetes</taxon>
        <taxon>Agaricomycetidae</taxon>
        <taxon>Agaricales</taxon>
        <taxon>Agaricineae</taxon>
        <taxon>Strophariaceae</taxon>
        <taxon>Psilocybe</taxon>
    </lineage>
</organism>
<accession>A0A8H8CG64</accession>
<protein>
    <submittedName>
        <fullName evidence="1">Uncharacterized protein</fullName>
    </submittedName>
</protein>
<reference evidence="1" key="1">
    <citation type="submission" date="2021-02" db="EMBL/GenBank/DDBJ databases">
        <title>Psilocybe cubensis genome.</title>
        <authorList>
            <person name="Mckernan K.J."/>
            <person name="Crawford S."/>
            <person name="Trippe A."/>
            <person name="Kane L.T."/>
            <person name="Mclaughlin S."/>
        </authorList>
    </citation>
    <scope>NUCLEOTIDE SEQUENCE [LARGE SCALE GENOMIC DNA]</scope>
    <source>
        <strain evidence="1">MGC-MH-2018</strain>
    </source>
</reference>
<evidence type="ECO:0000313" key="1">
    <source>
        <dbReference type="EMBL" id="KAG5164361.1"/>
    </source>
</evidence>
<name>A0A8H8CG64_PSICU</name>
<dbReference type="EMBL" id="JAFIQS010000012">
    <property type="protein sequence ID" value="KAG5164361.1"/>
    <property type="molecule type" value="Genomic_DNA"/>
</dbReference>
<comment type="caution">
    <text evidence="1">The sequence shown here is derived from an EMBL/GenBank/DDBJ whole genome shotgun (WGS) entry which is preliminary data.</text>
</comment>
<proteinExistence type="predicted"/>